<evidence type="ECO:0000259" key="1">
    <source>
        <dbReference type="PROSITE" id="PS51677"/>
    </source>
</evidence>
<protein>
    <submittedName>
        <fullName evidence="2">Chitin deacetylase</fullName>
    </submittedName>
</protein>
<feature type="domain" description="NodB homology" evidence="1">
    <location>
        <begin position="296"/>
        <end position="477"/>
    </location>
</feature>
<dbReference type="PROSITE" id="PS51677">
    <property type="entry name" value="NODB"/>
    <property type="match status" value="2"/>
</dbReference>
<dbReference type="InterPro" id="IPR011330">
    <property type="entry name" value="Glyco_hydro/deAcase_b/a-brl"/>
</dbReference>
<proteinExistence type="predicted"/>
<feature type="domain" description="NodB homology" evidence="1">
    <location>
        <begin position="77"/>
        <end position="254"/>
    </location>
</feature>
<name>A0A165H432_9BACL</name>
<dbReference type="Gene3D" id="3.20.20.370">
    <property type="entry name" value="Glycoside hydrolase/deacetylase"/>
    <property type="match status" value="2"/>
</dbReference>
<dbReference type="SUPFAM" id="SSF88713">
    <property type="entry name" value="Glycoside hydrolase/deacetylase"/>
    <property type="match status" value="2"/>
</dbReference>
<reference evidence="2 3" key="1">
    <citation type="submission" date="2016-01" db="EMBL/GenBank/DDBJ databases">
        <title>Whole genome sequencing of Bhargavaea cecembensis T14.</title>
        <authorList>
            <person name="Hong K.W."/>
        </authorList>
    </citation>
    <scope>NUCLEOTIDE SEQUENCE [LARGE SCALE GENOMIC DNA]</scope>
    <source>
        <strain evidence="2 3">T14</strain>
    </source>
</reference>
<dbReference type="AlphaFoldDB" id="A0A165H432"/>
<dbReference type="GO" id="GO:0016020">
    <property type="term" value="C:membrane"/>
    <property type="evidence" value="ECO:0007669"/>
    <property type="project" value="TreeGrafter"/>
</dbReference>
<organism evidence="2 3">
    <name type="scientific">Bhargavaea cecembensis</name>
    <dbReference type="NCBI Taxonomy" id="394098"/>
    <lineage>
        <taxon>Bacteria</taxon>
        <taxon>Bacillati</taxon>
        <taxon>Bacillota</taxon>
        <taxon>Bacilli</taxon>
        <taxon>Bacillales</taxon>
        <taxon>Caryophanaceae</taxon>
        <taxon>Bhargavaea</taxon>
    </lineage>
</organism>
<dbReference type="GO" id="GO:0046872">
    <property type="term" value="F:metal ion binding"/>
    <property type="evidence" value="ECO:0007669"/>
    <property type="project" value="UniProtKB-KW"/>
</dbReference>
<evidence type="ECO:0000313" key="3">
    <source>
        <dbReference type="Proteomes" id="UP000076490"/>
    </source>
</evidence>
<dbReference type="EMBL" id="LQNT01000009">
    <property type="protein sequence ID" value="KZE38718.1"/>
    <property type="molecule type" value="Genomic_DNA"/>
</dbReference>
<dbReference type="InterPro" id="IPR002509">
    <property type="entry name" value="NODB_dom"/>
</dbReference>
<dbReference type="GO" id="GO:0005975">
    <property type="term" value="P:carbohydrate metabolic process"/>
    <property type="evidence" value="ECO:0007669"/>
    <property type="project" value="InterPro"/>
</dbReference>
<evidence type="ECO:0000313" key="2">
    <source>
        <dbReference type="EMBL" id="KZE38718.1"/>
    </source>
</evidence>
<dbReference type="OrthoDB" id="9812065at2"/>
<dbReference type="Proteomes" id="UP000076490">
    <property type="component" value="Unassembled WGS sequence"/>
</dbReference>
<dbReference type="Pfam" id="PF01522">
    <property type="entry name" value="Polysacc_deac_1"/>
    <property type="match status" value="2"/>
</dbReference>
<gene>
    <name evidence="2" type="ORF">AV656_07390</name>
</gene>
<dbReference type="CDD" id="cd10917">
    <property type="entry name" value="CE4_NodB_like_6s_7s"/>
    <property type="match status" value="2"/>
</dbReference>
<accession>A0A165H432</accession>
<dbReference type="PANTHER" id="PTHR10587">
    <property type="entry name" value="GLYCOSYL TRANSFERASE-RELATED"/>
    <property type="match status" value="1"/>
</dbReference>
<dbReference type="GO" id="GO:0016810">
    <property type="term" value="F:hydrolase activity, acting on carbon-nitrogen (but not peptide) bonds"/>
    <property type="evidence" value="ECO:0007669"/>
    <property type="project" value="InterPro"/>
</dbReference>
<comment type="caution">
    <text evidence="2">The sequence shown here is derived from an EMBL/GenBank/DDBJ whole genome shotgun (WGS) entry which is preliminary data.</text>
</comment>
<sequence>MEGNRQLNDQILGGDENMRWRVGTVISLLAVLVFAGCQEKPADVEQPEEENLPPAVVVPEPSAETKPPLRIILTTEKSMALTFNGMADRETMERLLDALDLESAKATFFVPAVRVAEDPELAKEILERGHEVENGTLNNVLPNGLDFEEAYREVELANQVFNERLGITPKYVRTRNGDTSDTFEQAAAEAGLELVMNTIGPKDSEMKTAVEITGYIDRFMVRGAIIQLNAANPAVVDAVPMIARMAEEEGYGLTALGELAETSYREDYYKSNGLVFNKNFEGSKPKVIRSFPVDEKVVALTFDDWASDRTISKVLEILKENDIKSTFFLIGRGVEANPQLARLILEEGHEIASHTYSHQLVTEMPLRDLQEDLIRADEVIAEAIRETPSNYMRPAQGKLDDEAAMKITATGVDYILLYDVTSFDWNMNLKEQEVYHRVVDHVQPGSIITMHIQDESHTISVLPKILEELKERGYEFKTIGELLSETGL</sequence>
<dbReference type="InterPro" id="IPR050248">
    <property type="entry name" value="Polysacc_deacetylase_ArnD"/>
</dbReference>